<feature type="region of interest" description="Disordered" evidence="1">
    <location>
        <begin position="1"/>
        <end position="29"/>
    </location>
</feature>
<feature type="compositionally biased region" description="Low complexity" evidence="1">
    <location>
        <begin position="9"/>
        <end position="24"/>
    </location>
</feature>
<organism evidence="2 3">
    <name type="scientific">Colletotrichum kahawae</name>
    <name type="common">Coffee berry disease fungus</name>
    <dbReference type="NCBI Taxonomy" id="34407"/>
    <lineage>
        <taxon>Eukaryota</taxon>
        <taxon>Fungi</taxon>
        <taxon>Dikarya</taxon>
        <taxon>Ascomycota</taxon>
        <taxon>Pezizomycotina</taxon>
        <taxon>Sordariomycetes</taxon>
        <taxon>Hypocreomycetidae</taxon>
        <taxon>Glomerellales</taxon>
        <taxon>Glomerellaceae</taxon>
        <taxon>Colletotrichum</taxon>
        <taxon>Colletotrichum gloeosporioides species complex</taxon>
    </lineage>
</organism>
<dbReference type="EMBL" id="VYYT01000002">
    <property type="protein sequence ID" value="KAK2779692.1"/>
    <property type="molecule type" value="Genomic_DNA"/>
</dbReference>
<evidence type="ECO:0000313" key="3">
    <source>
        <dbReference type="Proteomes" id="UP001281614"/>
    </source>
</evidence>
<sequence>MGKNRSGKASKAAKTSQTSSLAAQCTTSGVRDDPTLGFKIRALLHDLSNLAKDPAAARRLNNTTDEHYISGPYFSTEEAKAVKEAIVDVEFNSHLDPNAQYEYSVTNEPQPNDGEVGVSSVSRVRGQTVDAAIRMIMDNFLEKRKSSGDARPCGPHDLAPVYLGLFGIAVADLQDHKFMSRLVRSGV</sequence>
<name>A0AAE0DCM1_COLKA</name>
<accession>A0AAE0DCM1</accession>
<comment type="caution">
    <text evidence="2">The sequence shown here is derived from an EMBL/GenBank/DDBJ whole genome shotgun (WGS) entry which is preliminary data.</text>
</comment>
<proteinExistence type="predicted"/>
<protein>
    <submittedName>
        <fullName evidence="2">C6 transcription factor</fullName>
    </submittedName>
</protein>
<dbReference type="Proteomes" id="UP001281614">
    <property type="component" value="Unassembled WGS sequence"/>
</dbReference>
<evidence type="ECO:0000313" key="2">
    <source>
        <dbReference type="EMBL" id="KAK2779692.1"/>
    </source>
</evidence>
<dbReference type="AlphaFoldDB" id="A0AAE0DCM1"/>
<evidence type="ECO:0000256" key="1">
    <source>
        <dbReference type="SAM" id="MobiDB-lite"/>
    </source>
</evidence>
<keyword evidence="3" id="KW-1185">Reference proteome</keyword>
<reference evidence="2" key="1">
    <citation type="submission" date="2023-02" db="EMBL/GenBank/DDBJ databases">
        <title>Colletotrichum kahawae CIFC_Que2 genome sequencing and assembly.</title>
        <authorList>
            <person name="Baroncelli R."/>
        </authorList>
    </citation>
    <scope>NUCLEOTIDE SEQUENCE</scope>
    <source>
        <strain evidence="2">CIFC_Que2</strain>
    </source>
</reference>
<gene>
    <name evidence="2" type="ORF">CKAH01_03040</name>
</gene>